<dbReference type="Proteomes" id="UP001356427">
    <property type="component" value="Unassembled WGS sequence"/>
</dbReference>
<dbReference type="EMBL" id="JAGTTL010000001">
    <property type="protein sequence ID" value="KAK6329553.1"/>
    <property type="molecule type" value="Genomic_DNA"/>
</dbReference>
<feature type="compositionally biased region" description="Basic and acidic residues" evidence="1">
    <location>
        <begin position="349"/>
        <end position="417"/>
    </location>
</feature>
<protein>
    <submittedName>
        <fullName evidence="2">Uncharacterized protein</fullName>
    </submittedName>
</protein>
<feature type="region of interest" description="Disordered" evidence="1">
    <location>
        <begin position="148"/>
        <end position="169"/>
    </location>
</feature>
<dbReference type="PANTHER" id="PTHR28557">
    <property type="entry name" value="PROTEIN SLX4IP"/>
    <property type="match status" value="1"/>
</dbReference>
<feature type="region of interest" description="Disordered" evidence="1">
    <location>
        <begin position="176"/>
        <end position="195"/>
    </location>
</feature>
<dbReference type="PANTHER" id="PTHR28557:SF1">
    <property type="entry name" value="PROTEIN SLX4IP"/>
    <property type="match status" value="1"/>
</dbReference>
<organism evidence="2 3">
    <name type="scientific">Coregonus suidteri</name>
    <dbReference type="NCBI Taxonomy" id="861788"/>
    <lineage>
        <taxon>Eukaryota</taxon>
        <taxon>Metazoa</taxon>
        <taxon>Chordata</taxon>
        <taxon>Craniata</taxon>
        <taxon>Vertebrata</taxon>
        <taxon>Euteleostomi</taxon>
        <taxon>Actinopterygii</taxon>
        <taxon>Neopterygii</taxon>
        <taxon>Teleostei</taxon>
        <taxon>Protacanthopterygii</taxon>
        <taxon>Salmoniformes</taxon>
        <taxon>Salmonidae</taxon>
        <taxon>Coregoninae</taxon>
        <taxon>Coregonus</taxon>
    </lineage>
</organism>
<keyword evidence="3" id="KW-1185">Reference proteome</keyword>
<evidence type="ECO:0000256" key="1">
    <source>
        <dbReference type="SAM" id="MobiDB-lite"/>
    </source>
</evidence>
<feature type="compositionally biased region" description="Polar residues" evidence="1">
    <location>
        <begin position="299"/>
        <end position="308"/>
    </location>
</feature>
<feature type="compositionally biased region" description="Low complexity" evidence="1">
    <location>
        <begin position="309"/>
        <end position="321"/>
    </location>
</feature>
<reference evidence="2 3" key="1">
    <citation type="submission" date="2021-04" db="EMBL/GenBank/DDBJ databases">
        <authorList>
            <person name="De Guttry C."/>
            <person name="Zahm M."/>
            <person name="Klopp C."/>
            <person name="Cabau C."/>
            <person name="Louis A."/>
            <person name="Berthelot C."/>
            <person name="Parey E."/>
            <person name="Roest Crollius H."/>
            <person name="Montfort J."/>
            <person name="Robinson-Rechavi M."/>
            <person name="Bucao C."/>
            <person name="Bouchez O."/>
            <person name="Gislard M."/>
            <person name="Lluch J."/>
            <person name="Milhes M."/>
            <person name="Lampietro C."/>
            <person name="Lopez Roques C."/>
            <person name="Donnadieu C."/>
            <person name="Braasch I."/>
            <person name="Desvignes T."/>
            <person name="Postlethwait J."/>
            <person name="Bobe J."/>
            <person name="Wedekind C."/>
            <person name="Guiguen Y."/>
        </authorList>
    </citation>
    <scope>NUCLEOTIDE SEQUENCE [LARGE SCALE GENOMIC DNA]</scope>
    <source>
        <strain evidence="2">Cs_M1</strain>
        <tissue evidence="2">Blood</tissue>
    </source>
</reference>
<feature type="region of interest" description="Disordered" evidence="1">
    <location>
        <begin position="226"/>
        <end position="332"/>
    </location>
</feature>
<gene>
    <name evidence="2" type="ORF">J4Q44_G00015310</name>
</gene>
<dbReference type="AlphaFoldDB" id="A0AAN8R9W1"/>
<feature type="region of interest" description="Disordered" evidence="1">
    <location>
        <begin position="347"/>
        <end position="428"/>
    </location>
</feature>
<evidence type="ECO:0000313" key="3">
    <source>
        <dbReference type="Proteomes" id="UP001356427"/>
    </source>
</evidence>
<evidence type="ECO:0000313" key="2">
    <source>
        <dbReference type="EMBL" id="KAK6329553.1"/>
    </source>
</evidence>
<dbReference type="InterPro" id="IPR031479">
    <property type="entry name" value="SLX4IP"/>
</dbReference>
<sequence length="428" mass="47500">MSPHKFVVKCGSYAVLVDLQIMGPLGHRATQETRWFTAEHTEEVTSLVRDAVDRRVRLYIDCLHKRGQPKHKRELPQDNPLCMKGRRVSLVANFVKRHFNLRCIVKQRYGELRVFPERYVVCVSRLEDASANPTPAVTVTVSQSTESQYFSRPAAETRDELNSSTMTKRSSLQKIARHANARPQPETQPLPCGSILGRKLHSEQSSDPQPLTGQPSLTTEAVLLHGHPTTSTDPTVRVGAVGGVGPTEGQQASVLGLPGNTHPSGTVLSQGHHHDAPAPGRTQSQTSQTTVKVELLTPGKQSQSLLPLTSSNNTEQTNQNSPAASLRGRSVKDVVSSAWSIASTYTDAMGEREEERENRGMGRRGEEKRGREGRGREVKRGKIMEGRERKRGDEGKDNGGKESRRGEERRSEERENVARPSRLRRLKK</sequence>
<proteinExistence type="predicted"/>
<accession>A0AAN8R9W1</accession>
<dbReference type="Pfam" id="PF15744">
    <property type="entry name" value="UPF0492"/>
    <property type="match status" value="1"/>
</dbReference>
<name>A0AAN8R9W1_9TELE</name>
<comment type="caution">
    <text evidence="2">The sequence shown here is derived from an EMBL/GenBank/DDBJ whole genome shotgun (WGS) entry which is preliminary data.</text>
</comment>